<evidence type="ECO:0000256" key="1">
    <source>
        <dbReference type="SAM" id="SignalP"/>
    </source>
</evidence>
<organism evidence="2 3">
    <name type="scientific">Pseudochrobactrum asaccharolyticum</name>
    <dbReference type="NCBI Taxonomy" id="354351"/>
    <lineage>
        <taxon>Bacteria</taxon>
        <taxon>Pseudomonadati</taxon>
        <taxon>Pseudomonadota</taxon>
        <taxon>Alphaproteobacteria</taxon>
        <taxon>Hyphomicrobiales</taxon>
        <taxon>Brucellaceae</taxon>
        <taxon>Pseudochrobactrum</taxon>
    </lineage>
</organism>
<dbReference type="RefSeq" id="WP_113945478.1">
    <property type="nucleotide sequence ID" value="NZ_JBHEEG010000009.1"/>
</dbReference>
<feature type="signal peptide" evidence="1">
    <location>
        <begin position="1"/>
        <end position="20"/>
    </location>
</feature>
<feature type="chain" id="PRO_5016604714" evidence="1">
    <location>
        <begin position="21"/>
        <end position="162"/>
    </location>
</feature>
<evidence type="ECO:0000313" key="3">
    <source>
        <dbReference type="Proteomes" id="UP000252893"/>
    </source>
</evidence>
<dbReference type="AlphaFoldDB" id="A0A366DQ02"/>
<keyword evidence="1" id="KW-0732">Signal</keyword>
<keyword evidence="3" id="KW-1185">Reference proteome</keyword>
<accession>A0A366DQ02</accession>
<protein>
    <submittedName>
        <fullName evidence="2">Uncharacterized protein</fullName>
    </submittedName>
</protein>
<dbReference type="EMBL" id="QNRH01000007">
    <property type="protein sequence ID" value="RBO92156.1"/>
    <property type="molecule type" value="Genomic_DNA"/>
</dbReference>
<evidence type="ECO:0000313" key="2">
    <source>
        <dbReference type="EMBL" id="RBO92156.1"/>
    </source>
</evidence>
<gene>
    <name evidence="2" type="ORF">DFR47_10755</name>
</gene>
<reference evidence="2 3" key="1">
    <citation type="submission" date="2018-06" db="EMBL/GenBank/DDBJ databases">
        <title>Genomic Encyclopedia of Type Strains, Phase IV (KMG-IV): sequencing the most valuable type-strain genomes for metagenomic binning, comparative biology and taxonomic classification.</title>
        <authorList>
            <person name="Goeker M."/>
        </authorList>
    </citation>
    <scope>NUCLEOTIDE SEQUENCE [LARGE SCALE GENOMIC DNA]</scope>
    <source>
        <strain evidence="2 3">DSM 25619</strain>
    </source>
</reference>
<dbReference type="Proteomes" id="UP000252893">
    <property type="component" value="Unassembled WGS sequence"/>
</dbReference>
<proteinExistence type="predicted"/>
<comment type="caution">
    <text evidence="2">The sequence shown here is derived from an EMBL/GenBank/DDBJ whole genome shotgun (WGS) entry which is preliminary data.</text>
</comment>
<sequence>MFEKSTQILRSVILATGVMAAGVAAAEEPASPEWAVKTISALSDADLVVTSAAGKVFLEKLNHEGIAACDAPIENHPDFDKLCSWALNNEESDFDILLGIKDDKIVSFVSPFTPEKDDVWTCEATKKDVPESDLQTCNIRSTDEKSRQHWSESWESFLNSIN</sequence>
<name>A0A366DQ02_9HYPH</name>
<dbReference type="OrthoDB" id="8444964at2"/>